<sequence length="175" mass="20471">MSDASEKGETMKFEFKSAETQDTRNWKDDNSFRPHLHGRKLRFDHAGARNTNDETLAGIPKSIFRRIMTTSASNFHRKRVNHAKYIRDSLMYETRVLSHFKRRNGRTELVVVGDCFPTLVLVKVLPPSKGSGRIDFPHKKMGVQRRKDDEKMELKEKRRMQPQIVEFAASLLRRL</sequence>
<comment type="caution">
    <text evidence="2">The sequence shown here is derived from an EMBL/GenBank/DDBJ whole genome shotgun (WGS) entry which is preliminary data.</text>
</comment>
<dbReference type="EMBL" id="BPLR01010145">
    <property type="protein sequence ID" value="GIY37240.1"/>
    <property type="molecule type" value="Genomic_DNA"/>
</dbReference>
<gene>
    <name evidence="2" type="ORF">CEXT_446791</name>
</gene>
<reference evidence="2 3" key="1">
    <citation type="submission" date="2021-06" db="EMBL/GenBank/DDBJ databases">
        <title>Caerostris extrusa draft genome.</title>
        <authorList>
            <person name="Kono N."/>
            <person name="Arakawa K."/>
        </authorList>
    </citation>
    <scope>NUCLEOTIDE SEQUENCE [LARGE SCALE GENOMIC DNA]</scope>
</reference>
<feature type="region of interest" description="Disordered" evidence="1">
    <location>
        <begin position="133"/>
        <end position="156"/>
    </location>
</feature>
<feature type="compositionally biased region" description="Basic and acidic residues" evidence="1">
    <location>
        <begin position="145"/>
        <end position="156"/>
    </location>
</feature>
<proteinExistence type="predicted"/>
<keyword evidence="3" id="KW-1185">Reference proteome</keyword>
<accession>A0AAV4SU02</accession>
<dbReference type="Proteomes" id="UP001054945">
    <property type="component" value="Unassembled WGS sequence"/>
</dbReference>
<evidence type="ECO:0000256" key="1">
    <source>
        <dbReference type="SAM" id="MobiDB-lite"/>
    </source>
</evidence>
<organism evidence="2 3">
    <name type="scientific">Caerostris extrusa</name>
    <name type="common">Bark spider</name>
    <name type="synonym">Caerostris bankana</name>
    <dbReference type="NCBI Taxonomy" id="172846"/>
    <lineage>
        <taxon>Eukaryota</taxon>
        <taxon>Metazoa</taxon>
        <taxon>Ecdysozoa</taxon>
        <taxon>Arthropoda</taxon>
        <taxon>Chelicerata</taxon>
        <taxon>Arachnida</taxon>
        <taxon>Araneae</taxon>
        <taxon>Araneomorphae</taxon>
        <taxon>Entelegynae</taxon>
        <taxon>Araneoidea</taxon>
        <taxon>Araneidae</taxon>
        <taxon>Caerostris</taxon>
    </lineage>
</organism>
<dbReference type="AlphaFoldDB" id="A0AAV4SU02"/>
<evidence type="ECO:0000313" key="2">
    <source>
        <dbReference type="EMBL" id="GIY37240.1"/>
    </source>
</evidence>
<protein>
    <submittedName>
        <fullName evidence="2">Uncharacterized protein</fullName>
    </submittedName>
</protein>
<name>A0AAV4SU02_CAEEX</name>
<evidence type="ECO:0000313" key="3">
    <source>
        <dbReference type="Proteomes" id="UP001054945"/>
    </source>
</evidence>